<evidence type="ECO:0000313" key="3">
    <source>
        <dbReference type="Proteomes" id="UP001156666"/>
    </source>
</evidence>
<accession>A0AA37WGF1</accession>
<evidence type="ECO:0000256" key="1">
    <source>
        <dbReference type="PROSITE-ProRule" id="PRU00339"/>
    </source>
</evidence>
<dbReference type="NCBIfam" id="NF047558">
    <property type="entry name" value="TPR_END_plus"/>
    <property type="match status" value="1"/>
</dbReference>
<proteinExistence type="predicted"/>
<dbReference type="Proteomes" id="UP001156666">
    <property type="component" value="Unassembled WGS sequence"/>
</dbReference>
<protein>
    <recommendedName>
        <fullName evidence="4">SHOCT domain-containing protein</fullName>
    </recommendedName>
</protein>
<reference evidence="2" key="1">
    <citation type="journal article" date="2014" name="Int. J. Syst. Evol. Microbiol.">
        <title>Complete genome sequence of Corynebacterium casei LMG S-19264T (=DSM 44701T), isolated from a smear-ripened cheese.</title>
        <authorList>
            <consortium name="US DOE Joint Genome Institute (JGI-PGF)"/>
            <person name="Walter F."/>
            <person name="Albersmeier A."/>
            <person name="Kalinowski J."/>
            <person name="Ruckert C."/>
        </authorList>
    </citation>
    <scope>NUCLEOTIDE SEQUENCE</scope>
    <source>
        <strain evidence="2">NBRC 108769</strain>
    </source>
</reference>
<dbReference type="InterPro" id="IPR019734">
    <property type="entry name" value="TPR_rpt"/>
</dbReference>
<keyword evidence="3" id="KW-1185">Reference proteome</keyword>
<dbReference type="PROSITE" id="PS50005">
    <property type="entry name" value="TPR"/>
    <property type="match status" value="1"/>
</dbReference>
<dbReference type="InterPro" id="IPR011990">
    <property type="entry name" value="TPR-like_helical_dom_sf"/>
</dbReference>
<comment type="caution">
    <text evidence="2">The sequence shown here is derived from an EMBL/GenBank/DDBJ whole genome shotgun (WGS) entry which is preliminary data.</text>
</comment>
<gene>
    <name evidence="2" type="ORF">GCM10007940_43980</name>
</gene>
<dbReference type="EMBL" id="BSOH01000036">
    <property type="protein sequence ID" value="GLR19782.1"/>
    <property type="molecule type" value="Genomic_DNA"/>
</dbReference>
<dbReference type="AlphaFoldDB" id="A0AA37WGF1"/>
<evidence type="ECO:0000313" key="2">
    <source>
        <dbReference type="EMBL" id="GLR19782.1"/>
    </source>
</evidence>
<keyword evidence="1" id="KW-0802">TPR repeat</keyword>
<feature type="repeat" description="TPR" evidence="1">
    <location>
        <begin position="6"/>
        <end position="39"/>
    </location>
</feature>
<name>A0AA37WGF1_9BACT</name>
<dbReference type="Gene3D" id="1.25.40.10">
    <property type="entry name" value="Tetratricopeptide repeat domain"/>
    <property type="match status" value="1"/>
</dbReference>
<evidence type="ECO:0008006" key="4">
    <source>
        <dbReference type="Google" id="ProtNLM"/>
    </source>
</evidence>
<organism evidence="2 3">
    <name type="scientific">Portibacter lacus</name>
    <dbReference type="NCBI Taxonomy" id="1099794"/>
    <lineage>
        <taxon>Bacteria</taxon>
        <taxon>Pseudomonadati</taxon>
        <taxon>Bacteroidota</taxon>
        <taxon>Saprospiria</taxon>
        <taxon>Saprospirales</taxon>
        <taxon>Haliscomenobacteraceae</taxon>
        <taxon>Portibacter</taxon>
    </lineage>
</organism>
<dbReference type="SUPFAM" id="SSF48452">
    <property type="entry name" value="TPR-like"/>
    <property type="match status" value="1"/>
</dbReference>
<reference evidence="2" key="2">
    <citation type="submission" date="2023-01" db="EMBL/GenBank/DDBJ databases">
        <title>Draft genome sequence of Portibacter lacus strain NBRC 108769.</title>
        <authorList>
            <person name="Sun Q."/>
            <person name="Mori K."/>
        </authorList>
    </citation>
    <scope>NUCLEOTIDE SEQUENCE</scope>
    <source>
        <strain evidence="2">NBRC 108769</strain>
    </source>
</reference>
<sequence length="157" mass="18387">MRRPRENPFKKTGISKYKDYDIDGAIEDFNKGIELDPADMALHFNLACAYSLTEKPKKGFYHLQKAVENGFKDFEKIKTHDDLAYLRIQEEFEEFQENGYKFNTSGSPIETIDKVEPEVVIQDDILLSQLQKLSELRNKGLLSDKEYSLEKEKLMRR</sequence>